<keyword evidence="11" id="KW-1185">Reference proteome</keyword>
<dbReference type="InterPro" id="IPR013563">
    <property type="entry name" value="Oligopep_ABC_C"/>
</dbReference>
<dbReference type="Pfam" id="PF00005">
    <property type="entry name" value="ABC_tran"/>
    <property type="match status" value="1"/>
</dbReference>
<feature type="compositionally biased region" description="Pro residues" evidence="8">
    <location>
        <begin position="24"/>
        <end position="33"/>
    </location>
</feature>
<dbReference type="InterPro" id="IPR050388">
    <property type="entry name" value="ABC_Ni/Peptide_Import"/>
</dbReference>
<keyword evidence="6 10" id="KW-0067">ATP-binding</keyword>
<dbReference type="PANTHER" id="PTHR43297">
    <property type="entry name" value="OLIGOPEPTIDE TRANSPORT ATP-BINDING PROTEIN APPD"/>
    <property type="match status" value="1"/>
</dbReference>
<dbReference type="InterPro" id="IPR017871">
    <property type="entry name" value="ABC_transporter-like_CS"/>
</dbReference>
<keyword evidence="3" id="KW-0813">Transport</keyword>
<comment type="similarity">
    <text evidence="2">Belongs to the ABC transporter superfamily.</text>
</comment>
<gene>
    <name evidence="10" type="ORF">NRO40_21300</name>
</gene>
<evidence type="ECO:0000256" key="4">
    <source>
        <dbReference type="ARBA" id="ARBA00022475"/>
    </source>
</evidence>
<protein>
    <submittedName>
        <fullName evidence="10">ABC transporter ATP-binding protein</fullName>
    </submittedName>
</protein>
<evidence type="ECO:0000256" key="2">
    <source>
        <dbReference type="ARBA" id="ARBA00005417"/>
    </source>
</evidence>
<evidence type="ECO:0000256" key="5">
    <source>
        <dbReference type="ARBA" id="ARBA00022741"/>
    </source>
</evidence>
<feature type="domain" description="ABC transporter" evidence="9">
    <location>
        <begin position="129"/>
        <end position="372"/>
    </location>
</feature>
<sequence>MPTDDLPAPTAGADHTPAGAPTGPSGPPPPPPGDRSAAPSEPPPADAALPPHTHGAGPAPADAPVPPVGPPVGPPAHRTSRPSVDRGADATVAPSAHASARPPAPPSAGPTVPASSVRPTVDPALPPLVSVRDLRISVGGVEVVRGVGFDVHDGEVFALVGESGAGKSLTARSLLGLAPPGARTAGSVRLRGTELVGARRARLAALWGRRVSLVPQDSLSALSPVHPVGDQLAAAVRSVRGVSRAAARARAAAALDRVGVPAARAGAYPHELSGGMRQRAVIAMATVNEPDLLVADEPTTALDPDRRALVLELLAEQRAATGAALVLVTHDLDAVRDHADRVLVLYAGRHVESGAVATVLERPRAPYTAGLLACLPTAPRPAAGRSRYLPTIGGAPPPPGEPATGCAFAPRCPAADAGCRARTPLPRPVDGRDVSCHRAEHLPGAPGELFAEAL</sequence>
<dbReference type="InterPro" id="IPR027417">
    <property type="entry name" value="P-loop_NTPase"/>
</dbReference>
<dbReference type="InterPro" id="IPR003439">
    <property type="entry name" value="ABC_transporter-like_ATP-bd"/>
</dbReference>
<evidence type="ECO:0000256" key="1">
    <source>
        <dbReference type="ARBA" id="ARBA00004202"/>
    </source>
</evidence>
<dbReference type="Gene3D" id="3.40.50.300">
    <property type="entry name" value="P-loop containing nucleotide triphosphate hydrolases"/>
    <property type="match status" value="1"/>
</dbReference>
<evidence type="ECO:0000256" key="8">
    <source>
        <dbReference type="SAM" id="MobiDB-lite"/>
    </source>
</evidence>
<evidence type="ECO:0000256" key="6">
    <source>
        <dbReference type="ARBA" id="ARBA00022840"/>
    </source>
</evidence>
<dbReference type="Pfam" id="PF08352">
    <property type="entry name" value="oligo_HPY"/>
    <property type="match status" value="1"/>
</dbReference>
<dbReference type="InterPro" id="IPR003593">
    <property type="entry name" value="AAA+_ATPase"/>
</dbReference>
<dbReference type="PROSITE" id="PS00211">
    <property type="entry name" value="ABC_TRANSPORTER_1"/>
    <property type="match status" value="1"/>
</dbReference>
<dbReference type="Proteomes" id="UP001060150">
    <property type="component" value="Chromosome"/>
</dbReference>
<dbReference type="RefSeq" id="WP_232791296.1">
    <property type="nucleotide sequence ID" value="NZ_CP102332.1"/>
</dbReference>
<accession>A0ABY5NAP9</accession>
<comment type="subcellular location">
    <subcellularLocation>
        <location evidence="1">Cell membrane</location>
        <topology evidence="1">Peripheral membrane protein</topology>
    </subcellularLocation>
</comment>
<evidence type="ECO:0000256" key="3">
    <source>
        <dbReference type="ARBA" id="ARBA00022448"/>
    </source>
</evidence>
<dbReference type="SMART" id="SM00382">
    <property type="entry name" value="AAA"/>
    <property type="match status" value="1"/>
</dbReference>
<dbReference type="GO" id="GO:0005524">
    <property type="term" value="F:ATP binding"/>
    <property type="evidence" value="ECO:0007669"/>
    <property type="project" value="UniProtKB-KW"/>
</dbReference>
<dbReference type="SUPFAM" id="SSF52540">
    <property type="entry name" value="P-loop containing nucleoside triphosphate hydrolases"/>
    <property type="match status" value="1"/>
</dbReference>
<feature type="region of interest" description="Disordered" evidence="8">
    <location>
        <begin position="1"/>
        <end position="122"/>
    </location>
</feature>
<feature type="compositionally biased region" description="Pro residues" evidence="8">
    <location>
        <begin position="61"/>
        <end position="74"/>
    </location>
</feature>
<dbReference type="PANTHER" id="PTHR43297:SF2">
    <property type="entry name" value="DIPEPTIDE TRANSPORT ATP-BINDING PROTEIN DPPD"/>
    <property type="match status" value="1"/>
</dbReference>
<evidence type="ECO:0000313" key="11">
    <source>
        <dbReference type="Proteomes" id="UP001060150"/>
    </source>
</evidence>
<name>A0ABY5NAP9_9ACTN</name>
<dbReference type="CDD" id="cd03257">
    <property type="entry name" value="ABC_NikE_OppD_transporters"/>
    <property type="match status" value="1"/>
</dbReference>
<keyword evidence="4" id="KW-1003">Cell membrane</keyword>
<evidence type="ECO:0000313" key="10">
    <source>
        <dbReference type="EMBL" id="UUS33102.1"/>
    </source>
</evidence>
<reference evidence="10" key="1">
    <citation type="submission" date="2022-08" db="EMBL/GenBank/DDBJ databases">
        <title>Streptomyces changanensis sp. nov., an actinomycete isolated from soil.</title>
        <authorList>
            <person name="Wu H."/>
            <person name="Han L."/>
        </authorList>
    </citation>
    <scope>NUCLEOTIDE SEQUENCE</scope>
    <source>
        <strain evidence="10">HL-66</strain>
    </source>
</reference>
<feature type="compositionally biased region" description="Low complexity" evidence="8">
    <location>
        <begin position="46"/>
        <end position="60"/>
    </location>
</feature>
<dbReference type="PROSITE" id="PS50893">
    <property type="entry name" value="ABC_TRANSPORTER_2"/>
    <property type="match status" value="1"/>
</dbReference>
<keyword evidence="5" id="KW-0547">Nucleotide-binding</keyword>
<evidence type="ECO:0000259" key="9">
    <source>
        <dbReference type="PROSITE" id="PS50893"/>
    </source>
</evidence>
<organism evidence="10 11">
    <name type="scientific">Streptomyces changanensis</name>
    <dbReference type="NCBI Taxonomy" id="2964669"/>
    <lineage>
        <taxon>Bacteria</taxon>
        <taxon>Bacillati</taxon>
        <taxon>Actinomycetota</taxon>
        <taxon>Actinomycetes</taxon>
        <taxon>Kitasatosporales</taxon>
        <taxon>Streptomycetaceae</taxon>
        <taxon>Streptomyces</taxon>
    </lineage>
</organism>
<evidence type="ECO:0000256" key="7">
    <source>
        <dbReference type="ARBA" id="ARBA00023136"/>
    </source>
</evidence>
<dbReference type="EMBL" id="CP102332">
    <property type="protein sequence ID" value="UUS33102.1"/>
    <property type="molecule type" value="Genomic_DNA"/>
</dbReference>
<keyword evidence="7" id="KW-0472">Membrane</keyword>
<proteinExistence type="inferred from homology"/>
<dbReference type="NCBIfam" id="TIGR01727">
    <property type="entry name" value="oligo_HPY"/>
    <property type="match status" value="1"/>
</dbReference>